<name>A0A6A6WP82_9PLEO</name>
<dbReference type="SUPFAM" id="SSF51905">
    <property type="entry name" value="FAD/NAD(P)-binding domain"/>
    <property type="match status" value="1"/>
</dbReference>
<sequence>MASAYEILIFGGGPAGLSAAASIVRQDHKTVLFDSGKYRNSLSRHMHTMPSWDHQDPQAFRDKSVKDFERYGSITVEKVEIETLKQREDGLFEATGGGRTWTGKKVILATGVEDIYPDIPGYAECWVSGIFHCLYCHGWEEKGNLSAGMLAEGDTAAVVPALHFARQALRMVDQVTLYTNGDEQLAGELKAALDAAPAPMTVNLKKITKLVKAPERARITLHFDDGTSTTEAFLAHKPKTKLRGDLAQQLGCALSPMQTVVVNPPFNQTSIKGVFAAGDCSSPMQTVTGALNSGTCTGGGAPLQIQAETYNQRAIF</sequence>
<keyword evidence="6" id="KW-1185">Reference proteome</keyword>
<dbReference type="Gene3D" id="3.50.50.60">
    <property type="entry name" value="FAD/NAD(P)-binding domain"/>
    <property type="match status" value="2"/>
</dbReference>
<dbReference type="InterPro" id="IPR050097">
    <property type="entry name" value="Ferredoxin-NADP_redctase_2"/>
</dbReference>
<proteinExistence type="inferred from homology"/>
<reference evidence="5" key="1">
    <citation type="journal article" date="2020" name="Stud. Mycol.">
        <title>101 Dothideomycetes genomes: a test case for predicting lifestyles and emergence of pathogens.</title>
        <authorList>
            <person name="Haridas S."/>
            <person name="Albert R."/>
            <person name="Binder M."/>
            <person name="Bloem J."/>
            <person name="Labutti K."/>
            <person name="Salamov A."/>
            <person name="Andreopoulos B."/>
            <person name="Baker S."/>
            <person name="Barry K."/>
            <person name="Bills G."/>
            <person name="Bluhm B."/>
            <person name="Cannon C."/>
            <person name="Castanera R."/>
            <person name="Culley D."/>
            <person name="Daum C."/>
            <person name="Ezra D."/>
            <person name="Gonzalez J."/>
            <person name="Henrissat B."/>
            <person name="Kuo A."/>
            <person name="Liang C."/>
            <person name="Lipzen A."/>
            <person name="Lutzoni F."/>
            <person name="Magnuson J."/>
            <person name="Mondo S."/>
            <person name="Nolan M."/>
            <person name="Ohm R."/>
            <person name="Pangilinan J."/>
            <person name="Park H.-J."/>
            <person name="Ramirez L."/>
            <person name="Alfaro M."/>
            <person name="Sun H."/>
            <person name="Tritt A."/>
            <person name="Yoshinaga Y."/>
            <person name="Zwiers L.-H."/>
            <person name="Turgeon B."/>
            <person name="Goodwin S."/>
            <person name="Spatafora J."/>
            <person name="Crous P."/>
            <person name="Grigoriev I."/>
        </authorList>
    </citation>
    <scope>NUCLEOTIDE SEQUENCE</scope>
    <source>
        <strain evidence="5">CBS 109.77</strain>
    </source>
</reference>
<dbReference type="Pfam" id="PF07992">
    <property type="entry name" value="Pyr_redox_2"/>
    <property type="match status" value="1"/>
</dbReference>
<evidence type="ECO:0000256" key="2">
    <source>
        <dbReference type="ARBA" id="ARBA00022630"/>
    </source>
</evidence>
<dbReference type="InterPro" id="IPR023753">
    <property type="entry name" value="FAD/NAD-binding_dom"/>
</dbReference>
<dbReference type="InterPro" id="IPR036188">
    <property type="entry name" value="FAD/NAD-bd_sf"/>
</dbReference>
<gene>
    <name evidence="5" type="ORF">K505DRAFT_380610</name>
</gene>
<keyword evidence="3" id="KW-0560">Oxidoreductase</keyword>
<comment type="similarity">
    <text evidence="1">Belongs to the class-II pyridine nucleotide-disulfide oxidoreductase family.</text>
</comment>
<keyword evidence="2" id="KW-0285">Flavoprotein</keyword>
<dbReference type="GO" id="GO:0016491">
    <property type="term" value="F:oxidoreductase activity"/>
    <property type="evidence" value="ECO:0007669"/>
    <property type="project" value="UniProtKB-KW"/>
</dbReference>
<evidence type="ECO:0000313" key="5">
    <source>
        <dbReference type="EMBL" id="KAF2785900.1"/>
    </source>
</evidence>
<dbReference type="PRINTS" id="PR00368">
    <property type="entry name" value="FADPNR"/>
</dbReference>
<dbReference type="AlphaFoldDB" id="A0A6A6WP82"/>
<dbReference type="PRINTS" id="PR00469">
    <property type="entry name" value="PNDRDTASEII"/>
</dbReference>
<evidence type="ECO:0000313" key="6">
    <source>
        <dbReference type="Proteomes" id="UP000799757"/>
    </source>
</evidence>
<accession>A0A6A6WP82</accession>
<feature type="domain" description="FAD/NAD(P)-binding" evidence="4">
    <location>
        <begin position="6"/>
        <end position="293"/>
    </location>
</feature>
<evidence type="ECO:0000259" key="4">
    <source>
        <dbReference type="Pfam" id="PF07992"/>
    </source>
</evidence>
<evidence type="ECO:0000256" key="1">
    <source>
        <dbReference type="ARBA" id="ARBA00009333"/>
    </source>
</evidence>
<dbReference type="OrthoDB" id="10260355at2759"/>
<evidence type="ECO:0000256" key="3">
    <source>
        <dbReference type="ARBA" id="ARBA00023002"/>
    </source>
</evidence>
<protein>
    <submittedName>
        <fullName evidence="5">Thioredoxin reductase</fullName>
    </submittedName>
</protein>
<dbReference type="PANTHER" id="PTHR48105">
    <property type="entry name" value="THIOREDOXIN REDUCTASE 1-RELATED-RELATED"/>
    <property type="match status" value="1"/>
</dbReference>
<dbReference type="GO" id="GO:0097237">
    <property type="term" value="P:cellular response to toxic substance"/>
    <property type="evidence" value="ECO:0007669"/>
    <property type="project" value="UniProtKB-ARBA"/>
</dbReference>
<organism evidence="5 6">
    <name type="scientific">Melanomma pulvis-pyrius CBS 109.77</name>
    <dbReference type="NCBI Taxonomy" id="1314802"/>
    <lineage>
        <taxon>Eukaryota</taxon>
        <taxon>Fungi</taxon>
        <taxon>Dikarya</taxon>
        <taxon>Ascomycota</taxon>
        <taxon>Pezizomycotina</taxon>
        <taxon>Dothideomycetes</taxon>
        <taxon>Pleosporomycetidae</taxon>
        <taxon>Pleosporales</taxon>
        <taxon>Melanommataceae</taxon>
        <taxon>Melanomma</taxon>
    </lineage>
</organism>
<dbReference type="Proteomes" id="UP000799757">
    <property type="component" value="Unassembled WGS sequence"/>
</dbReference>
<dbReference type="EMBL" id="MU002615">
    <property type="protein sequence ID" value="KAF2785900.1"/>
    <property type="molecule type" value="Genomic_DNA"/>
</dbReference>